<dbReference type="PANTHER" id="PTHR35601">
    <property type="entry name" value="TOXIN RELE"/>
    <property type="match status" value="1"/>
</dbReference>
<dbReference type="RefSeq" id="WP_130451572.1">
    <property type="nucleotide sequence ID" value="NZ_SHLA01000001.1"/>
</dbReference>
<dbReference type="InterPro" id="IPR007712">
    <property type="entry name" value="RelE/ParE_toxin"/>
</dbReference>
<proteinExistence type="inferred from homology"/>
<dbReference type="Gene3D" id="3.30.2310.20">
    <property type="entry name" value="RelE-like"/>
    <property type="match status" value="1"/>
</dbReference>
<evidence type="ECO:0000256" key="2">
    <source>
        <dbReference type="ARBA" id="ARBA00022649"/>
    </source>
</evidence>
<comment type="caution">
    <text evidence="3">The sequence shown here is derived from an EMBL/GenBank/DDBJ whole genome shotgun (WGS) entry which is preliminary data.</text>
</comment>
<evidence type="ECO:0000313" key="4">
    <source>
        <dbReference type="Proteomes" id="UP000292685"/>
    </source>
</evidence>
<keyword evidence="2" id="KW-1277">Toxin-antitoxin system</keyword>
<dbReference type="OrthoDB" id="5326046at2"/>
<keyword evidence="4" id="KW-1185">Reference proteome</keyword>
<sequence>MSYRIEYTAAASRLIQKVPPPERKRVLDLTASLADNPRPHGCKKLTGREAWRVRSGNYRVIYEIDDGRLLVTVVRAGHRRDIYDQ</sequence>
<dbReference type="EMBL" id="SHLA01000001">
    <property type="protein sequence ID" value="RZU63099.1"/>
    <property type="molecule type" value="Genomic_DNA"/>
</dbReference>
<reference evidence="3 4" key="1">
    <citation type="submission" date="2019-02" db="EMBL/GenBank/DDBJ databases">
        <title>Sequencing the genomes of 1000 actinobacteria strains.</title>
        <authorList>
            <person name="Klenk H.-P."/>
        </authorList>
    </citation>
    <scope>NUCLEOTIDE SEQUENCE [LARGE SCALE GENOMIC DNA]</scope>
    <source>
        <strain evidence="3 4">DSM 17364</strain>
    </source>
</reference>
<dbReference type="InterPro" id="IPR035093">
    <property type="entry name" value="RelE/ParE_toxin_dom_sf"/>
</dbReference>
<organism evidence="3 4">
    <name type="scientific">Zhihengliuella halotolerans</name>
    <dbReference type="NCBI Taxonomy" id="370736"/>
    <lineage>
        <taxon>Bacteria</taxon>
        <taxon>Bacillati</taxon>
        <taxon>Actinomycetota</taxon>
        <taxon>Actinomycetes</taxon>
        <taxon>Micrococcales</taxon>
        <taxon>Micrococcaceae</taxon>
        <taxon>Zhihengliuella</taxon>
    </lineage>
</organism>
<dbReference type="AlphaFoldDB" id="A0A4Q8AHD4"/>
<evidence type="ECO:0000313" key="3">
    <source>
        <dbReference type="EMBL" id="RZU63099.1"/>
    </source>
</evidence>
<evidence type="ECO:0000256" key="1">
    <source>
        <dbReference type="ARBA" id="ARBA00006226"/>
    </source>
</evidence>
<protein>
    <submittedName>
        <fullName evidence="3">mRNA interferase RelE/StbE</fullName>
    </submittedName>
</protein>
<comment type="similarity">
    <text evidence="1">Belongs to the RelE toxin family.</text>
</comment>
<gene>
    <name evidence="3" type="ORF">EV380_2708</name>
</gene>
<dbReference type="Pfam" id="PF05016">
    <property type="entry name" value="ParE_toxin"/>
    <property type="match status" value="1"/>
</dbReference>
<name>A0A4Q8AHD4_9MICC</name>
<dbReference type="SUPFAM" id="SSF143011">
    <property type="entry name" value="RelE-like"/>
    <property type="match status" value="1"/>
</dbReference>
<dbReference type="PANTHER" id="PTHR35601:SF1">
    <property type="entry name" value="TOXIN RELE"/>
    <property type="match status" value="1"/>
</dbReference>
<dbReference type="Proteomes" id="UP000292685">
    <property type="component" value="Unassembled WGS sequence"/>
</dbReference>
<accession>A0A4Q8AHD4</accession>